<dbReference type="Proteomes" id="UP000622245">
    <property type="component" value="Unassembled WGS sequence"/>
</dbReference>
<reference evidence="3 4" key="1">
    <citation type="submission" date="2021-01" db="EMBL/GenBank/DDBJ databases">
        <title>Draft genome sequence of Micromonospora sp. strain STR1s_6.</title>
        <authorList>
            <person name="Karlyshev A."/>
            <person name="Jawad R."/>
        </authorList>
    </citation>
    <scope>NUCLEOTIDE SEQUENCE [LARGE SCALE GENOMIC DNA]</scope>
    <source>
        <strain evidence="3 4">STR1S-6</strain>
    </source>
</reference>
<proteinExistence type="predicted"/>
<keyword evidence="2" id="KW-0472">Membrane</keyword>
<feature type="transmembrane region" description="Helical" evidence="2">
    <location>
        <begin position="6"/>
        <end position="24"/>
    </location>
</feature>
<name>A0ABS1YKL2_9ACTN</name>
<comment type="caution">
    <text evidence="3">The sequence shown here is derived from an EMBL/GenBank/DDBJ whole genome shotgun (WGS) entry which is preliminary data.</text>
</comment>
<dbReference type="InterPro" id="IPR004711">
    <property type="entry name" value="Benzoate_Transporter"/>
</dbReference>
<organism evidence="3 4">
    <name type="scientific">Micromonospora tarensis</name>
    <dbReference type="NCBI Taxonomy" id="2806100"/>
    <lineage>
        <taxon>Bacteria</taxon>
        <taxon>Bacillati</taxon>
        <taxon>Actinomycetota</taxon>
        <taxon>Actinomycetes</taxon>
        <taxon>Micromonosporales</taxon>
        <taxon>Micromonosporaceae</taxon>
        <taxon>Micromonospora</taxon>
    </lineage>
</organism>
<evidence type="ECO:0000256" key="2">
    <source>
        <dbReference type="SAM" id="Phobius"/>
    </source>
</evidence>
<keyword evidence="4" id="KW-1185">Reference proteome</keyword>
<feature type="compositionally biased region" description="Pro residues" evidence="1">
    <location>
        <begin position="97"/>
        <end position="110"/>
    </location>
</feature>
<keyword evidence="2" id="KW-0812">Transmembrane</keyword>
<feature type="non-terminal residue" evidence="3">
    <location>
        <position position="1"/>
    </location>
</feature>
<evidence type="ECO:0000313" key="3">
    <source>
        <dbReference type="EMBL" id="MBM0277968.1"/>
    </source>
</evidence>
<dbReference type="PANTHER" id="PTHR30199:SF0">
    <property type="entry name" value="INNER MEMBRANE PROTEIN YDCO"/>
    <property type="match status" value="1"/>
</dbReference>
<sequence length="122" mass="11860">SAPRAGLAVLGLGAGVATALVAVAPPILIEAVAGLALLGALATALASAVTDPATREAAVVTFVVTASGVTLVGVGGAFWGLVAGCLMLLLFHRRPPAAPDQPAPAAPDQPAPAARERSTRVP</sequence>
<accession>A0ABS1YKL2</accession>
<dbReference type="RefSeq" id="WP_203150365.1">
    <property type="nucleotide sequence ID" value="NZ_JAEVHL010000134.1"/>
</dbReference>
<protein>
    <submittedName>
        <fullName evidence="3">Benzoate/H(+) symporter BenE family transporter</fullName>
    </submittedName>
</protein>
<dbReference type="EMBL" id="JAEVHL010000134">
    <property type="protein sequence ID" value="MBM0277968.1"/>
    <property type="molecule type" value="Genomic_DNA"/>
</dbReference>
<gene>
    <name evidence="3" type="ORF">JM949_22670</name>
</gene>
<keyword evidence="2" id="KW-1133">Transmembrane helix</keyword>
<evidence type="ECO:0000256" key="1">
    <source>
        <dbReference type="SAM" id="MobiDB-lite"/>
    </source>
</evidence>
<feature type="transmembrane region" description="Helical" evidence="2">
    <location>
        <begin position="69"/>
        <end position="91"/>
    </location>
</feature>
<evidence type="ECO:0000313" key="4">
    <source>
        <dbReference type="Proteomes" id="UP000622245"/>
    </source>
</evidence>
<dbReference type="PANTHER" id="PTHR30199">
    <property type="entry name" value="MFS FAMILY TRANSPORTER, PREDICTED SUBSTRATE BENZOATE"/>
    <property type="match status" value="1"/>
</dbReference>
<dbReference type="Pfam" id="PF03594">
    <property type="entry name" value="BenE"/>
    <property type="match status" value="1"/>
</dbReference>
<feature type="region of interest" description="Disordered" evidence="1">
    <location>
        <begin position="97"/>
        <end position="122"/>
    </location>
</feature>